<proteinExistence type="predicted"/>
<dbReference type="EMBL" id="SNRY01003358">
    <property type="protein sequence ID" value="KAA6321272.1"/>
    <property type="molecule type" value="Genomic_DNA"/>
</dbReference>
<protein>
    <submittedName>
        <fullName evidence="1">1-deoxy-D-xylulose-5-phosphate synthase</fullName>
        <ecNumber evidence="1">2.2.1.7</ecNumber>
    </submittedName>
</protein>
<dbReference type="SUPFAM" id="SSF52922">
    <property type="entry name" value="TK C-terminal domain-like"/>
    <property type="match status" value="1"/>
</dbReference>
<accession>A0A5J4QIE4</accession>
<comment type="caution">
    <text evidence="1">The sequence shown here is derived from an EMBL/GenBank/DDBJ whole genome shotgun (WGS) entry which is preliminary data.</text>
</comment>
<dbReference type="EC" id="2.2.1.7" evidence="1"/>
<reference evidence="1" key="1">
    <citation type="submission" date="2019-03" db="EMBL/GenBank/DDBJ databases">
        <title>Single cell metagenomics reveals metabolic interactions within the superorganism composed of flagellate Streblomastix strix and complex community of Bacteroidetes bacteria on its surface.</title>
        <authorList>
            <person name="Treitli S.C."/>
            <person name="Kolisko M."/>
            <person name="Husnik F."/>
            <person name="Keeling P."/>
            <person name="Hampl V."/>
        </authorList>
    </citation>
    <scope>NUCLEOTIDE SEQUENCE</scope>
    <source>
        <strain evidence="1">STM</strain>
    </source>
</reference>
<dbReference type="GO" id="GO:0008661">
    <property type="term" value="F:1-deoxy-D-xylulose-5-phosphate synthase activity"/>
    <property type="evidence" value="ECO:0007669"/>
    <property type="project" value="UniProtKB-EC"/>
</dbReference>
<organism evidence="1">
    <name type="scientific">termite gut metagenome</name>
    <dbReference type="NCBI Taxonomy" id="433724"/>
    <lineage>
        <taxon>unclassified sequences</taxon>
        <taxon>metagenomes</taxon>
        <taxon>organismal metagenomes</taxon>
    </lineage>
</organism>
<evidence type="ECO:0000313" key="1">
    <source>
        <dbReference type="EMBL" id="KAA6321272.1"/>
    </source>
</evidence>
<gene>
    <name evidence="1" type="ORF">EZS27_029057</name>
</gene>
<dbReference type="AlphaFoldDB" id="A0A5J4QIE4"/>
<sequence>GVPDEFIEHGSIRELYRLCGMDEEGIFKRILSVS</sequence>
<dbReference type="InterPro" id="IPR009014">
    <property type="entry name" value="Transketo_C/PFOR_II"/>
</dbReference>
<keyword evidence="1" id="KW-0808">Transferase</keyword>
<dbReference type="Gene3D" id="3.40.50.920">
    <property type="match status" value="1"/>
</dbReference>
<name>A0A5J4QIE4_9ZZZZ</name>
<feature type="non-terminal residue" evidence="1">
    <location>
        <position position="1"/>
    </location>
</feature>